<proteinExistence type="predicted"/>
<protein>
    <submittedName>
        <fullName evidence="2">Uncharacterized protein</fullName>
    </submittedName>
</protein>
<accession>A0A2Z3YX52</accession>
<sequence length="55" mass="5789">MILISVAFLLVAALFILRSRNAAAPWDDRLRLTGVVLLGIGVALTALRVAVTVTG</sequence>
<dbReference type="Proteomes" id="UP000247696">
    <property type="component" value="Chromosome"/>
</dbReference>
<gene>
    <name evidence="2" type="ORF">Csp1_23840</name>
</gene>
<dbReference type="AlphaFoldDB" id="A0A2Z3YX52"/>
<dbReference type="KEGG" id="cpre:Csp1_23840"/>
<feature type="transmembrane region" description="Helical" evidence="1">
    <location>
        <begin position="32"/>
        <end position="51"/>
    </location>
</feature>
<dbReference type="EMBL" id="CP024988">
    <property type="protein sequence ID" value="AWT27134.1"/>
    <property type="molecule type" value="Genomic_DNA"/>
</dbReference>
<organism evidence="2 3">
    <name type="scientific">Corynebacterium provencense</name>
    <dbReference type="NCBI Taxonomy" id="1737425"/>
    <lineage>
        <taxon>Bacteria</taxon>
        <taxon>Bacillati</taxon>
        <taxon>Actinomycetota</taxon>
        <taxon>Actinomycetes</taxon>
        <taxon>Mycobacteriales</taxon>
        <taxon>Corynebacteriaceae</taxon>
        <taxon>Corynebacterium</taxon>
    </lineage>
</organism>
<keyword evidence="3" id="KW-1185">Reference proteome</keyword>
<evidence type="ECO:0000256" key="1">
    <source>
        <dbReference type="SAM" id="Phobius"/>
    </source>
</evidence>
<dbReference type="RefSeq" id="WP_154669492.1">
    <property type="nucleotide sequence ID" value="NZ_CABKVS010000002.1"/>
</dbReference>
<evidence type="ECO:0000313" key="3">
    <source>
        <dbReference type="Proteomes" id="UP000247696"/>
    </source>
</evidence>
<keyword evidence="1" id="KW-1133">Transmembrane helix</keyword>
<keyword evidence="1" id="KW-0812">Transmembrane</keyword>
<evidence type="ECO:0000313" key="2">
    <source>
        <dbReference type="EMBL" id="AWT27134.1"/>
    </source>
</evidence>
<reference evidence="3" key="1">
    <citation type="submission" date="2017-11" db="EMBL/GenBank/DDBJ databases">
        <title>Otitis media/interna in a cat caused by the recently described species Corynebacterium provencense.</title>
        <authorList>
            <person name="Kittl S."/>
            <person name="Brodard I."/>
            <person name="Rychener L."/>
            <person name="Jores J."/>
            <person name="Roosje P."/>
            <person name="Gobeli Brawand S."/>
        </authorList>
    </citation>
    <scope>NUCLEOTIDE SEQUENCE [LARGE SCALE GENOMIC DNA]</scope>
    <source>
        <strain evidence="3">17KM38</strain>
    </source>
</reference>
<name>A0A2Z3YX52_9CORY</name>
<dbReference type="STRING" id="1737425.GCA_900049755_01484"/>
<keyword evidence="1" id="KW-0472">Membrane</keyword>